<feature type="transmembrane region" description="Helical" evidence="1">
    <location>
        <begin position="680"/>
        <end position="698"/>
    </location>
</feature>
<dbReference type="Proteomes" id="UP000214975">
    <property type="component" value="Chromosome"/>
</dbReference>
<keyword evidence="1" id="KW-0812">Transmembrane</keyword>
<keyword evidence="1" id="KW-1133">Transmembrane helix</keyword>
<name>A0A223HV61_THETR</name>
<feature type="transmembrane region" description="Helical" evidence="1">
    <location>
        <begin position="704"/>
        <end position="722"/>
    </location>
</feature>
<dbReference type="SUPFAM" id="SSF53649">
    <property type="entry name" value="Alkaline phosphatase-like"/>
    <property type="match status" value="1"/>
</dbReference>
<feature type="transmembrane region" description="Helical" evidence="1">
    <location>
        <begin position="384"/>
        <end position="402"/>
    </location>
</feature>
<dbReference type="InterPro" id="IPR017850">
    <property type="entry name" value="Alkaline_phosphatase_core_sf"/>
</dbReference>
<dbReference type="Gene3D" id="3.40.720.10">
    <property type="entry name" value="Alkaline Phosphatase, subunit A"/>
    <property type="match status" value="1"/>
</dbReference>
<dbReference type="RefSeq" id="WP_094396649.1">
    <property type="nucleotide sequence ID" value="NZ_CP016893.1"/>
</dbReference>
<reference evidence="2 3" key="1">
    <citation type="submission" date="2016-08" db="EMBL/GenBank/DDBJ databases">
        <title>A novel genetic cassette of butanologenic Thermoanaerobacterium thermosaccharolyticum that directly convert cellulose to butanol.</title>
        <authorList>
            <person name="Li T."/>
            <person name="He J."/>
        </authorList>
    </citation>
    <scope>NUCLEOTIDE SEQUENCE [LARGE SCALE GENOMIC DNA]</scope>
    <source>
        <strain evidence="2 3">TG57</strain>
    </source>
</reference>
<feature type="transmembrane region" description="Helical" evidence="1">
    <location>
        <begin position="411"/>
        <end position="429"/>
    </location>
</feature>
<feature type="transmembrane region" description="Helical" evidence="1">
    <location>
        <begin position="435"/>
        <end position="456"/>
    </location>
</feature>
<gene>
    <name evidence="2" type="ORF">Thert_00071</name>
</gene>
<dbReference type="AlphaFoldDB" id="A0A223HV61"/>
<evidence type="ECO:0000256" key="1">
    <source>
        <dbReference type="SAM" id="Phobius"/>
    </source>
</evidence>
<feature type="transmembrane region" description="Helical" evidence="1">
    <location>
        <begin position="463"/>
        <end position="485"/>
    </location>
</feature>
<evidence type="ECO:0000313" key="3">
    <source>
        <dbReference type="Proteomes" id="UP000214975"/>
    </source>
</evidence>
<evidence type="ECO:0000313" key="2">
    <source>
        <dbReference type="EMBL" id="AST56328.1"/>
    </source>
</evidence>
<keyword evidence="1" id="KW-0472">Membrane</keyword>
<feature type="transmembrane region" description="Helical" evidence="1">
    <location>
        <begin position="507"/>
        <end position="526"/>
    </location>
</feature>
<organism evidence="2 3">
    <name type="scientific">Thermoanaerobacterium thermosaccharolyticum</name>
    <name type="common">Clostridium thermosaccharolyticum</name>
    <dbReference type="NCBI Taxonomy" id="1517"/>
    <lineage>
        <taxon>Bacteria</taxon>
        <taxon>Bacillati</taxon>
        <taxon>Bacillota</taxon>
        <taxon>Clostridia</taxon>
        <taxon>Thermoanaerobacterales</taxon>
        <taxon>Thermoanaerobacteraceae</taxon>
        <taxon>Thermoanaerobacterium</taxon>
    </lineage>
</organism>
<feature type="transmembrane region" description="Helical" evidence="1">
    <location>
        <begin position="648"/>
        <end position="668"/>
    </location>
</feature>
<feature type="transmembrane region" description="Helical" evidence="1">
    <location>
        <begin position="584"/>
        <end position="602"/>
    </location>
</feature>
<feature type="transmembrane region" description="Helical" evidence="1">
    <location>
        <begin position="556"/>
        <end position="577"/>
    </location>
</feature>
<sequence length="732" mass="82434">MRKKSVLFLILILLFLNIYSIGYAKTDVRSKKAVVFILNRVTIKDYLENDLKNIKKMIDNGTYGLMTVNSDGGRSEENVFMTIGTGTRAVGSSFASLNFNSWESIEGNKAFTIFQRNTGVSPKEGQILNLDIAQIIRNNSKRNHIIRPGLLGDELMKMGYSIAVFGNEDTDTDYKRYAPLIGMNYSGIVPYGDVSEGVLKKDPLRPYGISTDYDRMYEEYIGVKDNIDLTIFDLGDTARANDYQNSGLDKINAQNRKKALQDADNFIGRILATNDKNTLYMIVTPLPPSAEMGQNDFLAPVVMYGKGIDPNKLITSETTKRIGIVTNMDVLPTILNYFDLDVPAFVTGHKLYSSGVDGSLLQLSNLEKQLTYNYTYRSPFLKTYVVLQIVILILSIVVLIFFRKYSVYMKPLLLLIPIMPLSFLLLPIFDYTSVPISILGIVSMTLFFALIFYNISSKSSFRYFSIAFLTAAILIVDMFTGYNLLKNSFLSYDVIAGARFYGIGNEYMGILIGATLCFNLLSFEVFNKANKKYLISANILFYIAVLYFIASPSVGTNVGGSIAAFAAFSVSTMYLFGKRLNLKNISLVVVSIVILLFLLFYADSLRPVSQQTHIGQTFNLVKNNGLYPLFQIFIRKLSMNLKLFRYSIWSKVLITLVFVLFMLFYKPIGAMKKILNEHRFIYICFFSTIVGSIFALIFNDSGVVAAATMMVYTGPMLIDFIIDENREIESRS</sequence>
<feature type="transmembrane region" description="Helical" evidence="1">
    <location>
        <begin position="533"/>
        <end position="550"/>
    </location>
</feature>
<accession>A0A223HV61</accession>
<protein>
    <submittedName>
        <fullName evidence="2">Uncharacterized protein</fullName>
    </submittedName>
</protein>
<dbReference type="EMBL" id="CP016893">
    <property type="protein sequence ID" value="AST56328.1"/>
    <property type="molecule type" value="Genomic_DNA"/>
</dbReference>
<proteinExistence type="predicted"/>